<dbReference type="EMBL" id="JBHLVF010000010">
    <property type="protein sequence ID" value="MFC0390950.1"/>
    <property type="molecule type" value="Genomic_DNA"/>
</dbReference>
<evidence type="ECO:0000313" key="3">
    <source>
        <dbReference type="Proteomes" id="UP001589818"/>
    </source>
</evidence>
<comment type="caution">
    <text evidence="2">The sequence shown here is derived from an EMBL/GenBank/DDBJ whole genome shotgun (WGS) entry which is preliminary data.</text>
</comment>
<proteinExistence type="predicted"/>
<dbReference type="PROSITE" id="PS51257">
    <property type="entry name" value="PROKAR_LIPOPROTEIN"/>
    <property type="match status" value="1"/>
</dbReference>
<evidence type="ECO:0000256" key="1">
    <source>
        <dbReference type="SAM" id="Phobius"/>
    </source>
</evidence>
<organism evidence="2 3">
    <name type="scientific">Paenibacillus mendelii</name>
    <dbReference type="NCBI Taxonomy" id="206163"/>
    <lineage>
        <taxon>Bacteria</taxon>
        <taxon>Bacillati</taxon>
        <taxon>Bacillota</taxon>
        <taxon>Bacilli</taxon>
        <taxon>Bacillales</taxon>
        <taxon>Paenibacillaceae</taxon>
        <taxon>Paenibacillus</taxon>
    </lineage>
</organism>
<dbReference type="Proteomes" id="UP001589818">
    <property type="component" value="Unassembled WGS sequence"/>
</dbReference>
<feature type="transmembrane region" description="Helical" evidence="1">
    <location>
        <begin position="9"/>
        <end position="28"/>
    </location>
</feature>
<gene>
    <name evidence="2" type="ORF">ACFFJ8_06140</name>
</gene>
<feature type="transmembrane region" description="Helical" evidence="1">
    <location>
        <begin position="34"/>
        <end position="51"/>
    </location>
</feature>
<keyword evidence="1" id="KW-1133">Transmembrane helix</keyword>
<evidence type="ECO:0008006" key="4">
    <source>
        <dbReference type="Google" id="ProtNLM"/>
    </source>
</evidence>
<keyword evidence="1" id="KW-0472">Membrane</keyword>
<dbReference type="RefSeq" id="WP_204818371.1">
    <property type="nucleotide sequence ID" value="NZ_JANHOF010000004.1"/>
</dbReference>
<protein>
    <recommendedName>
        <fullName evidence="4">ABC transporter permease</fullName>
    </recommendedName>
</protein>
<name>A0ABV6J4Z9_9BACL</name>
<evidence type="ECO:0000313" key="2">
    <source>
        <dbReference type="EMBL" id="MFC0390950.1"/>
    </source>
</evidence>
<sequence length="88" mass="9747">MGERIKNSFLVALFSFGCGLMLAIFPFINSPTNLVFSILALIIGIFFFKRFPGIGIRIVFIVLSLLFFLLVTVIITMVIYAKQNPAGA</sequence>
<keyword evidence="3" id="KW-1185">Reference proteome</keyword>
<feature type="transmembrane region" description="Helical" evidence="1">
    <location>
        <begin position="58"/>
        <end position="81"/>
    </location>
</feature>
<keyword evidence="1" id="KW-0812">Transmembrane</keyword>
<reference evidence="2 3" key="1">
    <citation type="submission" date="2024-09" db="EMBL/GenBank/DDBJ databases">
        <authorList>
            <person name="Sun Q."/>
            <person name="Mori K."/>
        </authorList>
    </citation>
    <scope>NUCLEOTIDE SEQUENCE [LARGE SCALE GENOMIC DNA]</scope>
    <source>
        <strain evidence="2 3">CCM 4839</strain>
    </source>
</reference>
<accession>A0ABV6J4Z9</accession>